<keyword evidence="1" id="KW-1133">Transmembrane helix</keyword>
<reference evidence="2 3" key="1">
    <citation type="submission" date="2018-05" db="EMBL/GenBank/DDBJ databases">
        <title>Marinifilum breve JC075T sp. nov., a marine bacterium isolated from Yongle Blue Hole in the South China Sea.</title>
        <authorList>
            <person name="Fu T."/>
        </authorList>
    </citation>
    <scope>NUCLEOTIDE SEQUENCE [LARGE SCALE GENOMIC DNA]</scope>
    <source>
        <strain evidence="2 3">JC075</strain>
    </source>
</reference>
<accession>A0A2V3ZXK2</accession>
<dbReference type="Proteomes" id="UP000248079">
    <property type="component" value="Unassembled WGS sequence"/>
</dbReference>
<feature type="transmembrane region" description="Helical" evidence="1">
    <location>
        <begin position="69"/>
        <end position="93"/>
    </location>
</feature>
<keyword evidence="1" id="KW-0812">Transmembrane</keyword>
<dbReference type="AlphaFoldDB" id="A0A2V3ZXK2"/>
<protein>
    <submittedName>
        <fullName evidence="2">Uncharacterized protein</fullName>
    </submittedName>
</protein>
<organism evidence="2 3">
    <name type="scientific">Marinifilum breve</name>
    <dbReference type="NCBI Taxonomy" id="2184082"/>
    <lineage>
        <taxon>Bacteria</taxon>
        <taxon>Pseudomonadati</taxon>
        <taxon>Bacteroidota</taxon>
        <taxon>Bacteroidia</taxon>
        <taxon>Marinilabiliales</taxon>
        <taxon>Marinifilaceae</taxon>
    </lineage>
</organism>
<evidence type="ECO:0000256" key="1">
    <source>
        <dbReference type="SAM" id="Phobius"/>
    </source>
</evidence>
<name>A0A2V3ZXK2_9BACT</name>
<evidence type="ECO:0000313" key="2">
    <source>
        <dbReference type="EMBL" id="PXY01415.1"/>
    </source>
</evidence>
<gene>
    <name evidence="2" type="ORF">DF185_07985</name>
</gene>
<dbReference type="RefSeq" id="WP_110360227.1">
    <property type="nucleotide sequence ID" value="NZ_QFLI01000003.1"/>
</dbReference>
<feature type="transmembrane region" description="Helical" evidence="1">
    <location>
        <begin position="130"/>
        <end position="153"/>
    </location>
</feature>
<proteinExistence type="predicted"/>
<dbReference type="EMBL" id="QFLI01000003">
    <property type="protein sequence ID" value="PXY01415.1"/>
    <property type="molecule type" value="Genomic_DNA"/>
</dbReference>
<keyword evidence="3" id="KW-1185">Reference proteome</keyword>
<comment type="caution">
    <text evidence="2">The sequence shown here is derived from an EMBL/GenBank/DDBJ whole genome shotgun (WGS) entry which is preliminary data.</text>
</comment>
<evidence type="ECO:0000313" key="3">
    <source>
        <dbReference type="Proteomes" id="UP000248079"/>
    </source>
</evidence>
<keyword evidence="1" id="KW-0472">Membrane</keyword>
<sequence length="156" mass="17972">MDTPQEISEEEKAEAEKIIKSNVDLLKDTFEKKIDNGNDVARKSNYYILGILVLILFNKKGEINSIPLLISFISSFIALFIDIAHNLVASIWVDSELETFKGTEFETPIDKADYITKKREYIYSRQRQWIYLRFYITFISIIALCVSAAQIYAASI</sequence>